<comment type="caution">
    <text evidence="2">The sequence shown here is derived from an EMBL/GenBank/DDBJ whole genome shotgun (WGS) entry which is preliminary data.</text>
</comment>
<dbReference type="InterPro" id="IPR036101">
    <property type="entry name" value="CarD-like/TRCF_RID_sf"/>
</dbReference>
<proteinExistence type="predicted"/>
<dbReference type="InterPro" id="IPR042215">
    <property type="entry name" value="CarD-like_C"/>
</dbReference>
<dbReference type="Gene3D" id="2.40.10.170">
    <property type="match status" value="1"/>
</dbReference>
<organism evidence="2 3">
    <name type="scientific">Feifania hominis</name>
    <dbReference type="NCBI Taxonomy" id="2763660"/>
    <lineage>
        <taxon>Bacteria</taxon>
        <taxon>Bacillati</taxon>
        <taxon>Bacillota</taxon>
        <taxon>Clostridia</taxon>
        <taxon>Eubacteriales</taxon>
        <taxon>Feifaniaceae</taxon>
        <taxon>Feifania</taxon>
    </lineage>
</organism>
<dbReference type="Pfam" id="PF02559">
    <property type="entry name" value="CarD_TRCF_RID"/>
    <property type="match status" value="1"/>
</dbReference>
<dbReference type="AlphaFoldDB" id="A0A926DEW7"/>
<evidence type="ECO:0000313" key="2">
    <source>
        <dbReference type="EMBL" id="MBC8536572.1"/>
    </source>
</evidence>
<dbReference type="InterPro" id="IPR003711">
    <property type="entry name" value="CarD-like/TRCF_RID"/>
</dbReference>
<dbReference type="EMBL" id="JACRSP010000003">
    <property type="protein sequence ID" value="MBC8536572.1"/>
    <property type="molecule type" value="Genomic_DNA"/>
</dbReference>
<protein>
    <submittedName>
        <fullName evidence="2">CarD family transcriptional regulator</fullName>
    </submittedName>
</protein>
<gene>
    <name evidence="2" type="ORF">H8695_07730</name>
</gene>
<reference evidence="2" key="1">
    <citation type="submission" date="2020-08" db="EMBL/GenBank/DDBJ databases">
        <title>Genome public.</title>
        <authorList>
            <person name="Liu C."/>
            <person name="Sun Q."/>
        </authorList>
    </citation>
    <scope>NUCLEOTIDE SEQUENCE</scope>
    <source>
        <strain evidence="2">BX7</strain>
    </source>
</reference>
<dbReference type="RefSeq" id="WP_249300413.1">
    <property type="nucleotide sequence ID" value="NZ_JACRSP010000003.1"/>
</dbReference>
<dbReference type="SUPFAM" id="SSF141259">
    <property type="entry name" value="CarD-like"/>
    <property type="match status" value="1"/>
</dbReference>
<keyword evidence="3" id="KW-1185">Reference proteome</keyword>
<dbReference type="Gene3D" id="1.20.58.1290">
    <property type="entry name" value="CarD-like, C-terminal domain"/>
    <property type="match status" value="1"/>
</dbReference>
<dbReference type="Proteomes" id="UP000620366">
    <property type="component" value="Unassembled WGS sequence"/>
</dbReference>
<evidence type="ECO:0000259" key="1">
    <source>
        <dbReference type="Pfam" id="PF02559"/>
    </source>
</evidence>
<accession>A0A926DEW7</accession>
<evidence type="ECO:0000313" key="3">
    <source>
        <dbReference type="Proteomes" id="UP000620366"/>
    </source>
</evidence>
<sequence length="171" mass="19532">MYQVGDLVVYGNTGVCRIREISHRTRPGFDDKQLYYTLEPLQQDCMIYAPVDGTIFMRPVISRQEALDLIDLIPTMDAEAYHNPVLRQLTEHYEAALGKHDCGELIAMTMSLYAKKQGMIERKRKFGAVDERYMKRAQELLFGELSAVLGIPEEQVPDFIASRVEAQKFPG</sequence>
<name>A0A926DEW7_9FIRM</name>
<feature type="domain" description="CarD-like/TRCF RNAP-interacting" evidence="1">
    <location>
        <begin position="2"/>
        <end position="60"/>
    </location>
</feature>